<feature type="domain" description="FAD/NAD(P)-binding" evidence="7">
    <location>
        <begin position="13"/>
        <end position="130"/>
    </location>
</feature>
<dbReference type="EMBL" id="PUIN01000013">
    <property type="protein sequence ID" value="PQP00659.1"/>
    <property type="molecule type" value="Genomic_DNA"/>
</dbReference>
<evidence type="ECO:0000256" key="3">
    <source>
        <dbReference type="ARBA" id="ARBA00022719"/>
    </source>
</evidence>
<proteinExistence type="predicted"/>
<dbReference type="InterPro" id="IPR036188">
    <property type="entry name" value="FAD/NAD-bd_sf"/>
</dbReference>
<dbReference type="PANTHER" id="PTHR10632:SF2">
    <property type="entry name" value="SULFIDE:QUINONE OXIDOREDUCTASE, MITOCHONDRIAL"/>
    <property type="match status" value="1"/>
</dbReference>
<dbReference type="InterPro" id="IPR023753">
    <property type="entry name" value="FAD/NAD-binding_dom"/>
</dbReference>
<evidence type="ECO:0000256" key="5">
    <source>
        <dbReference type="ARBA" id="ARBA00022946"/>
    </source>
</evidence>
<protein>
    <submittedName>
        <fullName evidence="8">Pyridine nucleotide-disulfide oxidoreductase</fullName>
    </submittedName>
</protein>
<evidence type="ECO:0000313" key="8">
    <source>
        <dbReference type="EMBL" id="PQP00659.1"/>
    </source>
</evidence>
<dbReference type="PANTHER" id="PTHR10632">
    <property type="entry name" value="SULFIDE:QUINONE OXIDOREDUCTASE"/>
    <property type="match status" value="1"/>
</dbReference>
<dbReference type="InterPro" id="IPR015904">
    <property type="entry name" value="Sulphide_quinone_reductase"/>
</dbReference>
<dbReference type="RefSeq" id="WP_105345570.1">
    <property type="nucleotide sequence ID" value="NZ_PUIN01000013.1"/>
</dbReference>
<sequence length="414" mass="45334">MNDQHWGPSISADIVVIGGGTAGIGLVASLLKRDPGLNITVIEPASQHYYQPAWTLVGGGAYTVKNTARPMSSVMPRQATWLQASVTDIAPDSQQLTLDDGRTVGYQNLVVCPGLRLAWEKIEGLQDTLGRNGVTSNYSYQHAAYTWELVQGLRGGKAIFTQPAMPIKCAGAPQKALYLSCDHWRKTGVLNRFDVEFNLAGAALFGVATFVPPLMKYIEKYNARLAFNSNLVKVDGPAKTAWFEVKDAAGVVTLQEKTFDLLHVVPPQVSPDFIRQGPLADAAGWCEVNPHSLQHMRYPDVFALGDVCSTSNAKTAAAARKQIVVVAQNLLALRKQQPLPLKYDGYGSCPLTVEKGKVILAEFGYAGKLLPTFPLDPTVPRRSAWFLKATLLPWFYWNGLLKGREWLTHLSKVD</sequence>
<keyword evidence="4" id="KW-0274">FAD</keyword>
<gene>
    <name evidence="8" type="ORF">C5612_22160</name>
</gene>
<dbReference type="GO" id="GO:0070224">
    <property type="term" value="F:sulfide:quinone oxidoreductase activity"/>
    <property type="evidence" value="ECO:0007669"/>
    <property type="project" value="TreeGrafter"/>
</dbReference>
<evidence type="ECO:0000256" key="2">
    <source>
        <dbReference type="ARBA" id="ARBA00022630"/>
    </source>
</evidence>
<comment type="cofactor">
    <cofactor evidence="1">
        <name>FAD</name>
        <dbReference type="ChEBI" id="CHEBI:57692"/>
    </cofactor>
</comment>
<dbReference type="GO" id="GO:0048038">
    <property type="term" value="F:quinone binding"/>
    <property type="evidence" value="ECO:0007669"/>
    <property type="project" value="UniProtKB-KW"/>
</dbReference>
<comment type="caution">
    <text evidence="8">The sequence shown here is derived from an EMBL/GenBank/DDBJ whole genome shotgun (WGS) entry which is preliminary data.</text>
</comment>
<dbReference type="GO" id="GO:0070221">
    <property type="term" value="P:sulfide oxidation, using sulfide:quinone oxidoreductase"/>
    <property type="evidence" value="ECO:0007669"/>
    <property type="project" value="TreeGrafter"/>
</dbReference>
<keyword evidence="3" id="KW-0874">Quinone</keyword>
<dbReference type="AlphaFoldDB" id="A0A2S8HDS8"/>
<name>A0A2S8HDS8_9PSED</name>
<evidence type="ECO:0000256" key="6">
    <source>
        <dbReference type="ARBA" id="ARBA00023002"/>
    </source>
</evidence>
<dbReference type="Proteomes" id="UP000239687">
    <property type="component" value="Unassembled WGS sequence"/>
</dbReference>
<accession>A0A2S8HDS8</accession>
<dbReference type="Gene3D" id="3.50.50.60">
    <property type="entry name" value="FAD/NAD(P)-binding domain"/>
    <property type="match status" value="2"/>
</dbReference>
<dbReference type="FunFam" id="3.50.50.60:FF:000034">
    <property type="entry name" value="sulfide:quinone oxidoreductase, mitochondrial"/>
    <property type="match status" value="1"/>
</dbReference>
<evidence type="ECO:0000313" key="9">
    <source>
        <dbReference type="Proteomes" id="UP000239687"/>
    </source>
</evidence>
<organism evidence="8 9">
    <name type="scientific">Pseudomonas frederiksbergensis</name>
    <dbReference type="NCBI Taxonomy" id="104087"/>
    <lineage>
        <taxon>Bacteria</taxon>
        <taxon>Pseudomonadati</taxon>
        <taxon>Pseudomonadota</taxon>
        <taxon>Gammaproteobacteria</taxon>
        <taxon>Pseudomonadales</taxon>
        <taxon>Pseudomonadaceae</taxon>
        <taxon>Pseudomonas</taxon>
    </lineage>
</organism>
<evidence type="ECO:0000256" key="4">
    <source>
        <dbReference type="ARBA" id="ARBA00022827"/>
    </source>
</evidence>
<keyword evidence="2" id="KW-0285">Flavoprotein</keyword>
<evidence type="ECO:0000259" key="7">
    <source>
        <dbReference type="Pfam" id="PF07992"/>
    </source>
</evidence>
<evidence type="ECO:0000256" key="1">
    <source>
        <dbReference type="ARBA" id="ARBA00001974"/>
    </source>
</evidence>
<dbReference type="Pfam" id="PF07992">
    <property type="entry name" value="Pyr_redox_2"/>
    <property type="match status" value="1"/>
</dbReference>
<keyword evidence="5" id="KW-0809">Transit peptide</keyword>
<dbReference type="GO" id="GO:0071949">
    <property type="term" value="F:FAD binding"/>
    <property type="evidence" value="ECO:0007669"/>
    <property type="project" value="TreeGrafter"/>
</dbReference>
<keyword evidence="6" id="KW-0560">Oxidoreductase</keyword>
<dbReference type="SUPFAM" id="SSF51905">
    <property type="entry name" value="FAD/NAD(P)-binding domain"/>
    <property type="match status" value="2"/>
</dbReference>
<reference evidence="8 9" key="1">
    <citation type="submission" date="2018-02" db="EMBL/GenBank/DDBJ databases">
        <title>Draft genome sequencing of Pseudomonas frederiksbergensis 11-D3.</title>
        <authorList>
            <person name="Zheng B.-X."/>
        </authorList>
    </citation>
    <scope>NUCLEOTIDE SEQUENCE [LARGE SCALE GENOMIC DNA]</scope>
    <source>
        <strain evidence="8 9">11-D3</strain>
    </source>
</reference>